<dbReference type="RefSeq" id="WP_256135175.1">
    <property type="nucleotide sequence ID" value="NZ_JANGAB010000001.1"/>
</dbReference>
<evidence type="ECO:0000313" key="2">
    <source>
        <dbReference type="Proteomes" id="UP001205063"/>
    </source>
</evidence>
<protein>
    <submittedName>
        <fullName evidence="1">Uncharacterized protein</fullName>
    </submittedName>
</protein>
<organism evidence="1 2">
    <name type="scientific">Bittarella massiliensis</name>
    <name type="common">ex Durand et al. 2017</name>
    <dbReference type="NCBI Taxonomy" id="1720313"/>
    <lineage>
        <taxon>Bacteria</taxon>
        <taxon>Bacillati</taxon>
        <taxon>Bacillota</taxon>
        <taxon>Clostridia</taxon>
        <taxon>Eubacteriales</taxon>
        <taxon>Oscillospiraceae</taxon>
        <taxon>Bittarella (ex Durand et al. 2017)</taxon>
    </lineage>
</organism>
<dbReference type="EMBL" id="JANGAB010000001">
    <property type="protein sequence ID" value="MCQ4948244.1"/>
    <property type="molecule type" value="Genomic_DNA"/>
</dbReference>
<dbReference type="AlphaFoldDB" id="A0AAW5KE12"/>
<evidence type="ECO:0000313" key="1">
    <source>
        <dbReference type="EMBL" id="MCQ4948244.1"/>
    </source>
</evidence>
<name>A0AAW5KE12_9FIRM</name>
<gene>
    <name evidence="1" type="ORF">NE646_00985</name>
</gene>
<proteinExistence type="predicted"/>
<accession>A0AAW5KE12</accession>
<comment type="caution">
    <text evidence="1">The sequence shown here is derived from an EMBL/GenBank/DDBJ whole genome shotgun (WGS) entry which is preliminary data.</text>
</comment>
<sequence>MSFSMPSVEWYVDRHGDTLETRITYYQTYLSHTDYIAAKLAEAVYTGEKIAEDYSEVIDRRKEARRKINVLTEELNRDGECTEGSAEI</sequence>
<reference evidence="1" key="1">
    <citation type="submission" date="2022-06" db="EMBL/GenBank/DDBJ databases">
        <title>Isolation of gut microbiota from human fecal samples.</title>
        <authorList>
            <person name="Pamer E.G."/>
            <person name="Barat B."/>
            <person name="Waligurski E."/>
            <person name="Medina S."/>
            <person name="Paddock L."/>
            <person name="Mostad J."/>
        </authorList>
    </citation>
    <scope>NUCLEOTIDE SEQUENCE</scope>
    <source>
        <strain evidence="1">DFI.7.96</strain>
    </source>
</reference>
<dbReference type="Proteomes" id="UP001205063">
    <property type="component" value="Unassembled WGS sequence"/>
</dbReference>